<keyword evidence="2" id="KW-1185">Reference proteome</keyword>
<dbReference type="InterPro" id="IPR011333">
    <property type="entry name" value="SKP1/BTB/POZ_sf"/>
</dbReference>
<evidence type="ECO:0000313" key="2">
    <source>
        <dbReference type="Proteomes" id="UP000636479"/>
    </source>
</evidence>
<evidence type="ECO:0008006" key="3">
    <source>
        <dbReference type="Google" id="ProtNLM"/>
    </source>
</evidence>
<dbReference type="EMBL" id="JACAZF010000003">
    <property type="protein sequence ID" value="KAF7309862.1"/>
    <property type="molecule type" value="Genomic_DNA"/>
</dbReference>
<sequence>MAYSAPGPAYCLPSSPDVYEASIEFLPSMRAVDYFLPKYYLESIIFKVEDRLFKVPRYHFEHNSDIFSTTLSLPSVNDNDAEGNSDSNPFVLEGIESLDFQRLLKVLYPLDIPQLLAYPKDDWISVLKLSTMWFFIAARDLAITRLDTHNLSPVERIVLARQYDVSKWLRSAYTELCTREEGITLADAETIGYRTTVQMYQVREAAIKRHESGHGRYYHNGTHSNHNQNTGSRFSSADVEGTFGTEFRQADAASAVYTKTRR</sequence>
<dbReference type="Gene3D" id="3.30.710.10">
    <property type="entry name" value="Potassium Channel Kv1.1, Chain A"/>
    <property type="match status" value="1"/>
</dbReference>
<dbReference type="Proteomes" id="UP000636479">
    <property type="component" value="Unassembled WGS sequence"/>
</dbReference>
<dbReference type="OrthoDB" id="3199068at2759"/>
<proteinExistence type="predicted"/>
<accession>A0A8H6T3W0</accession>
<dbReference type="GeneID" id="59342943"/>
<comment type="caution">
    <text evidence="1">The sequence shown here is derived from an EMBL/GenBank/DDBJ whole genome shotgun (WGS) entry which is preliminary data.</text>
</comment>
<dbReference type="AlphaFoldDB" id="A0A8H6T3W0"/>
<organism evidence="1 2">
    <name type="scientific">Mycena indigotica</name>
    <dbReference type="NCBI Taxonomy" id="2126181"/>
    <lineage>
        <taxon>Eukaryota</taxon>
        <taxon>Fungi</taxon>
        <taxon>Dikarya</taxon>
        <taxon>Basidiomycota</taxon>
        <taxon>Agaricomycotina</taxon>
        <taxon>Agaricomycetes</taxon>
        <taxon>Agaricomycetidae</taxon>
        <taxon>Agaricales</taxon>
        <taxon>Marasmiineae</taxon>
        <taxon>Mycenaceae</taxon>
        <taxon>Mycena</taxon>
    </lineage>
</organism>
<reference evidence="1" key="1">
    <citation type="submission" date="2020-05" db="EMBL/GenBank/DDBJ databases">
        <title>Mycena genomes resolve the evolution of fungal bioluminescence.</title>
        <authorList>
            <person name="Tsai I.J."/>
        </authorList>
    </citation>
    <scope>NUCLEOTIDE SEQUENCE</scope>
    <source>
        <strain evidence="1">171206Taipei</strain>
    </source>
</reference>
<name>A0A8H6T3W0_9AGAR</name>
<dbReference type="RefSeq" id="XP_037223312.1">
    <property type="nucleotide sequence ID" value="XM_037360427.1"/>
</dbReference>
<protein>
    <recommendedName>
        <fullName evidence="3">BTB domain-containing protein</fullName>
    </recommendedName>
</protein>
<evidence type="ECO:0000313" key="1">
    <source>
        <dbReference type="EMBL" id="KAF7309862.1"/>
    </source>
</evidence>
<gene>
    <name evidence="1" type="ORF">MIND_00358300</name>
</gene>